<dbReference type="RefSeq" id="XP_018508654.1">
    <property type="nucleotide sequence ID" value="XM_018653138.1"/>
</dbReference>
<reference evidence="2 3" key="1">
    <citation type="journal article" date="2011" name="Nat. Genet.">
        <title>The genome of the mesopolyploid crop species Brassica rapa.</title>
        <authorList>
            <consortium name="Brassica rapa Genome Sequencing Project Consortium"/>
            <person name="Wang X."/>
            <person name="Wang H."/>
            <person name="Wang J."/>
            <person name="Sun R."/>
            <person name="Wu J."/>
            <person name="Liu S."/>
            <person name="Bai Y."/>
            <person name="Mun J.H."/>
            <person name="Bancroft I."/>
            <person name="Cheng F."/>
            <person name="Huang S."/>
            <person name="Li X."/>
            <person name="Hua W."/>
            <person name="Wang J."/>
            <person name="Wang X."/>
            <person name="Freeling M."/>
            <person name="Pires J.C."/>
            <person name="Paterson A.H."/>
            <person name="Chalhoub B."/>
            <person name="Wang B."/>
            <person name="Hayward A."/>
            <person name="Sharpe A.G."/>
            <person name="Park B.S."/>
            <person name="Weisshaar B."/>
            <person name="Liu B."/>
            <person name="Li B."/>
            <person name="Liu B."/>
            <person name="Tong C."/>
            <person name="Song C."/>
            <person name="Duran C."/>
            <person name="Peng C."/>
            <person name="Geng C."/>
            <person name="Koh C."/>
            <person name="Lin C."/>
            <person name="Edwards D."/>
            <person name="Mu D."/>
            <person name="Shen D."/>
            <person name="Soumpourou E."/>
            <person name="Li F."/>
            <person name="Fraser F."/>
            <person name="Conant G."/>
            <person name="Lassalle G."/>
            <person name="King G.J."/>
            <person name="Bonnema G."/>
            <person name="Tang H."/>
            <person name="Wang H."/>
            <person name="Belcram H."/>
            <person name="Zhou H."/>
            <person name="Hirakawa H."/>
            <person name="Abe H."/>
            <person name="Guo H."/>
            <person name="Wang H."/>
            <person name="Jin H."/>
            <person name="Parkin I.A."/>
            <person name="Batley J."/>
            <person name="Kim J.S."/>
            <person name="Just J."/>
            <person name="Li J."/>
            <person name="Xu J."/>
            <person name="Deng J."/>
            <person name="Kim J.A."/>
            <person name="Li J."/>
            <person name="Yu J."/>
            <person name="Meng J."/>
            <person name="Wang J."/>
            <person name="Min J."/>
            <person name="Poulain J."/>
            <person name="Wang J."/>
            <person name="Hatakeyama K."/>
            <person name="Wu K."/>
            <person name="Wang L."/>
            <person name="Fang L."/>
            <person name="Trick M."/>
            <person name="Links M.G."/>
            <person name="Zhao M."/>
            <person name="Jin M."/>
            <person name="Ramchiary N."/>
            <person name="Drou N."/>
            <person name="Berkman P.J."/>
            <person name="Cai Q."/>
            <person name="Huang Q."/>
            <person name="Li R."/>
            <person name="Tabata S."/>
            <person name="Cheng S."/>
            <person name="Zhang S."/>
            <person name="Zhang S."/>
            <person name="Huang S."/>
            <person name="Sato S."/>
            <person name="Sun S."/>
            <person name="Kwon S.J."/>
            <person name="Choi S.R."/>
            <person name="Lee T.H."/>
            <person name="Fan W."/>
            <person name="Zhao X."/>
            <person name="Tan X."/>
            <person name="Xu X."/>
            <person name="Wang Y."/>
            <person name="Qiu Y."/>
            <person name="Yin Y."/>
            <person name="Li Y."/>
            <person name="Du Y."/>
            <person name="Liao Y."/>
            <person name="Lim Y."/>
            <person name="Narusaka Y."/>
            <person name="Wang Y."/>
            <person name="Wang Z."/>
            <person name="Li Z."/>
            <person name="Wang Z."/>
            <person name="Xiong Z."/>
            <person name="Zhang Z."/>
        </authorList>
    </citation>
    <scope>NUCLEOTIDE SEQUENCE [LARGE SCALE GENOMIC DNA]</scope>
    <source>
        <strain evidence="2 3">cv. Chiifu-401-42</strain>
    </source>
</reference>
<reference evidence="2" key="3">
    <citation type="submission" date="2023-03" db="UniProtKB">
        <authorList>
            <consortium name="EnsemblPlants"/>
        </authorList>
    </citation>
    <scope>IDENTIFICATION</scope>
    <source>
        <strain evidence="2">cv. Chiifu-401-42</strain>
    </source>
</reference>
<evidence type="ECO:0000256" key="1">
    <source>
        <dbReference type="SAM" id="MobiDB-lite"/>
    </source>
</evidence>
<dbReference type="eggNOG" id="ENOG502R1R4">
    <property type="taxonomic scope" value="Eukaryota"/>
</dbReference>
<dbReference type="InParanoid" id="M4DH84"/>
<dbReference type="GeneID" id="103831981"/>
<dbReference type="KEGG" id="brp:103831981"/>
<feature type="compositionally biased region" description="Basic and acidic residues" evidence="1">
    <location>
        <begin position="39"/>
        <end position="50"/>
    </location>
</feature>
<keyword evidence="3" id="KW-1185">Reference proteome</keyword>
<evidence type="ECO:0000313" key="2">
    <source>
        <dbReference type="EnsemblPlants" id="Bra015861.1-P"/>
    </source>
</evidence>
<dbReference type="PANTHER" id="PTHR37615">
    <property type="entry name" value="NUCLEOPORIN NUP159-LIKE"/>
    <property type="match status" value="1"/>
</dbReference>
<dbReference type="AlphaFoldDB" id="M4DH84"/>
<accession>M4DH84</accession>
<dbReference type="Proteomes" id="UP000011750">
    <property type="component" value="Chromosome A07"/>
</dbReference>
<dbReference type="Gramene" id="Bra015861.1">
    <property type="protein sequence ID" value="Bra015861.1-P"/>
    <property type="gene ID" value="Bra015861"/>
</dbReference>
<dbReference type="FunCoup" id="M4DH84">
    <property type="interactions" value="2"/>
</dbReference>
<dbReference type="OrthoDB" id="1105580at2759"/>
<dbReference type="PANTHER" id="PTHR37615:SF1">
    <property type="entry name" value="NUCLEOPORIN NUP159-LIKE"/>
    <property type="match status" value="1"/>
</dbReference>
<sequence>MGKKRFQREKESSVTATVGEASSLLGSQTARRRRGRPRKNLEGPENSKKEEDEDYEEYEYEEEEDDEQVEIVNREKLKKKKVRSSPSVEEGQKWKREEVAEEEEKPDMTVKTVAPLSYRRSRRKNTPVKSWLNLILPNHWSL</sequence>
<dbReference type="EnsemblPlants" id="Bra015861.1">
    <property type="protein sequence ID" value="Bra015861.1-P"/>
    <property type="gene ID" value="Bra015861"/>
</dbReference>
<organism evidence="2 3">
    <name type="scientific">Brassica campestris</name>
    <name type="common">Field mustard</name>
    <dbReference type="NCBI Taxonomy" id="3711"/>
    <lineage>
        <taxon>Eukaryota</taxon>
        <taxon>Viridiplantae</taxon>
        <taxon>Streptophyta</taxon>
        <taxon>Embryophyta</taxon>
        <taxon>Tracheophyta</taxon>
        <taxon>Spermatophyta</taxon>
        <taxon>Magnoliopsida</taxon>
        <taxon>eudicotyledons</taxon>
        <taxon>Gunneridae</taxon>
        <taxon>Pentapetalae</taxon>
        <taxon>rosids</taxon>
        <taxon>malvids</taxon>
        <taxon>Brassicales</taxon>
        <taxon>Brassicaceae</taxon>
        <taxon>Brassiceae</taxon>
        <taxon>Brassica</taxon>
    </lineage>
</organism>
<feature type="region of interest" description="Disordered" evidence="1">
    <location>
        <begin position="1"/>
        <end position="109"/>
    </location>
</feature>
<feature type="compositionally biased region" description="Acidic residues" evidence="1">
    <location>
        <begin position="51"/>
        <end position="69"/>
    </location>
</feature>
<proteinExistence type="predicted"/>
<dbReference type="HOGENOM" id="CLU_158879_0_0_1"/>
<reference evidence="2 3" key="2">
    <citation type="journal article" date="2018" name="Hortic Res">
        <title>Improved Brassica rapa reference genome by single-molecule sequencing and chromosome conformation capture technologies.</title>
        <authorList>
            <person name="Zhang L."/>
            <person name="Cai X."/>
            <person name="Wu J."/>
            <person name="Liu M."/>
            <person name="Grob S."/>
            <person name="Cheng F."/>
            <person name="Liang J."/>
            <person name="Cai C."/>
            <person name="Liu Z."/>
            <person name="Liu B."/>
            <person name="Wang F."/>
            <person name="Li S."/>
            <person name="Liu F."/>
            <person name="Li X."/>
            <person name="Cheng L."/>
            <person name="Yang W."/>
            <person name="Li M.H."/>
            <person name="Grossniklaus U."/>
            <person name="Zheng H."/>
            <person name="Wang X."/>
        </authorList>
    </citation>
    <scope>NUCLEOTIDE SEQUENCE [LARGE SCALE GENOMIC DNA]</scope>
    <source>
        <strain evidence="2 3">cv. Chiifu-401-42</strain>
    </source>
</reference>
<protein>
    <submittedName>
        <fullName evidence="2">Uncharacterized protein</fullName>
    </submittedName>
</protein>
<dbReference type="OMA" id="EQKMKHE"/>
<evidence type="ECO:0000313" key="3">
    <source>
        <dbReference type="Proteomes" id="UP000011750"/>
    </source>
</evidence>
<name>M4DH84_BRACM</name>